<feature type="chain" id="PRO_5016636089" evidence="1">
    <location>
        <begin position="25"/>
        <end position="109"/>
    </location>
</feature>
<dbReference type="Proteomes" id="UP000253507">
    <property type="component" value="Unassembled WGS sequence"/>
</dbReference>
<keyword evidence="3" id="KW-1185">Reference proteome</keyword>
<dbReference type="AlphaFoldDB" id="A0A367EHP0"/>
<evidence type="ECO:0000256" key="1">
    <source>
        <dbReference type="SAM" id="SignalP"/>
    </source>
</evidence>
<sequence length="109" mass="10948">MFRVLRAGCVLAAGAALIVVPAHAVSAAGPAAETGASHVLGACAELTDQGPGWALLRNDCGAEISGSVQLSSGASPQCVPIPAHGTSTVRWRGNGTAEYAYDCLTRADE</sequence>
<organism evidence="2 3">
    <name type="scientific">Streptomyces reniochalinae</name>
    <dbReference type="NCBI Taxonomy" id="2250578"/>
    <lineage>
        <taxon>Bacteria</taxon>
        <taxon>Bacillati</taxon>
        <taxon>Actinomycetota</taxon>
        <taxon>Actinomycetes</taxon>
        <taxon>Kitasatosporales</taxon>
        <taxon>Streptomycetaceae</taxon>
        <taxon>Streptomyces</taxon>
    </lineage>
</organism>
<comment type="caution">
    <text evidence="2">The sequence shown here is derived from an EMBL/GenBank/DDBJ whole genome shotgun (WGS) entry which is preliminary data.</text>
</comment>
<protein>
    <submittedName>
        <fullName evidence="2">Uncharacterized protein</fullName>
    </submittedName>
</protein>
<reference evidence="2 3" key="1">
    <citation type="submission" date="2018-06" db="EMBL/GenBank/DDBJ databases">
        <title>Streptomyces reniochalinae sp. nov. and Streptomyces diacarnus sp. nov. from marine sponges.</title>
        <authorList>
            <person name="Li L."/>
        </authorList>
    </citation>
    <scope>NUCLEOTIDE SEQUENCE [LARGE SCALE GENOMIC DNA]</scope>
    <source>
        <strain evidence="2 3">LHW50302</strain>
    </source>
</reference>
<proteinExistence type="predicted"/>
<dbReference type="EMBL" id="QOIM01000036">
    <property type="protein sequence ID" value="RCG17561.1"/>
    <property type="molecule type" value="Genomic_DNA"/>
</dbReference>
<keyword evidence="1" id="KW-0732">Signal</keyword>
<gene>
    <name evidence="2" type="ORF">DQ392_17015</name>
</gene>
<feature type="signal peptide" evidence="1">
    <location>
        <begin position="1"/>
        <end position="24"/>
    </location>
</feature>
<dbReference type="OrthoDB" id="4294784at2"/>
<evidence type="ECO:0000313" key="3">
    <source>
        <dbReference type="Proteomes" id="UP000253507"/>
    </source>
</evidence>
<evidence type="ECO:0000313" key="2">
    <source>
        <dbReference type="EMBL" id="RCG17561.1"/>
    </source>
</evidence>
<dbReference type="RefSeq" id="WP_114016471.1">
    <property type="nucleotide sequence ID" value="NZ_QOIM01000036.1"/>
</dbReference>
<name>A0A367EHP0_9ACTN</name>
<accession>A0A367EHP0</accession>